<evidence type="ECO:0000313" key="1">
    <source>
        <dbReference type="EMBL" id="CAB3394196.1"/>
    </source>
</evidence>
<protein>
    <submittedName>
        <fullName evidence="1">Uncharacterized protein</fullName>
    </submittedName>
</protein>
<accession>A0A6F9E9V0</accession>
<reference evidence="1 2" key="1">
    <citation type="submission" date="2020-04" db="EMBL/GenBank/DDBJ databases">
        <authorList>
            <person name="Hogendoorn C."/>
        </authorList>
    </citation>
    <scope>NUCLEOTIDE SEQUENCE [LARGE SCALE GENOMIC DNA]</scope>
    <source>
        <strain evidence="1">COOX1</strain>
    </source>
</reference>
<sequence length="32" mass="3835">MTENFSIAQCEVLWYHKDAESERASSRYRDDP</sequence>
<gene>
    <name evidence="1" type="ORF">COOX1_2293</name>
</gene>
<dbReference type="Proteomes" id="UP000502196">
    <property type="component" value="Chromosome"/>
</dbReference>
<proteinExistence type="predicted"/>
<organism evidence="1 2">
    <name type="scientific">Kyrpidia spormannii</name>
    <dbReference type="NCBI Taxonomy" id="2055160"/>
    <lineage>
        <taxon>Bacteria</taxon>
        <taxon>Bacillati</taxon>
        <taxon>Bacillota</taxon>
        <taxon>Bacilli</taxon>
        <taxon>Bacillales</taxon>
        <taxon>Alicyclobacillaceae</taxon>
        <taxon>Kyrpidia</taxon>
    </lineage>
</organism>
<dbReference type="EMBL" id="LR792683">
    <property type="protein sequence ID" value="CAB3394196.1"/>
    <property type="molecule type" value="Genomic_DNA"/>
</dbReference>
<evidence type="ECO:0000313" key="2">
    <source>
        <dbReference type="Proteomes" id="UP000502196"/>
    </source>
</evidence>
<dbReference type="AlphaFoldDB" id="A0A6F9E9V0"/>
<name>A0A6F9E9V0_9BACL</name>